<evidence type="ECO:0000256" key="9">
    <source>
        <dbReference type="ARBA" id="ARBA00023242"/>
    </source>
</evidence>
<evidence type="ECO:0000256" key="6">
    <source>
        <dbReference type="ARBA" id="ARBA00023015"/>
    </source>
</evidence>
<comment type="subcellular location">
    <subcellularLocation>
        <location evidence="1">Nucleus</location>
    </subcellularLocation>
</comment>
<evidence type="ECO:0000256" key="5">
    <source>
        <dbReference type="ARBA" id="ARBA00022833"/>
    </source>
</evidence>
<dbReference type="GO" id="GO:0005634">
    <property type="term" value="C:nucleus"/>
    <property type="evidence" value="ECO:0007669"/>
    <property type="project" value="UniProtKB-SubCell"/>
</dbReference>
<dbReference type="Pfam" id="PF02892">
    <property type="entry name" value="zf-BED"/>
    <property type="match status" value="1"/>
</dbReference>
<evidence type="ECO:0000256" key="4">
    <source>
        <dbReference type="ARBA" id="ARBA00022771"/>
    </source>
</evidence>
<evidence type="ECO:0000256" key="8">
    <source>
        <dbReference type="ARBA" id="ARBA00023163"/>
    </source>
</evidence>
<feature type="region of interest" description="Disordered" evidence="11">
    <location>
        <begin position="1"/>
        <end position="30"/>
    </location>
</feature>
<dbReference type="GO" id="GO:0008270">
    <property type="term" value="F:zinc ion binding"/>
    <property type="evidence" value="ECO:0007669"/>
    <property type="project" value="UniProtKB-KW"/>
</dbReference>
<dbReference type="InterPro" id="IPR003656">
    <property type="entry name" value="Znf_BED"/>
</dbReference>
<proteinExistence type="predicted"/>
<evidence type="ECO:0000313" key="13">
    <source>
        <dbReference type="EMBL" id="CAI0403871.1"/>
    </source>
</evidence>
<keyword evidence="14" id="KW-1185">Reference proteome</keyword>
<dbReference type="InterPro" id="IPR012337">
    <property type="entry name" value="RNaseH-like_sf"/>
</dbReference>
<dbReference type="InterPro" id="IPR025525">
    <property type="entry name" value="hAT-like_transposase_RNase-H"/>
</dbReference>
<keyword evidence="5" id="KW-0862">Zinc</keyword>
<accession>A0AAV0J5P4</accession>
<keyword evidence="7" id="KW-0238">DNA-binding</keyword>
<dbReference type="PROSITE" id="PS50808">
    <property type="entry name" value="ZF_BED"/>
    <property type="match status" value="1"/>
</dbReference>
<evidence type="ECO:0000259" key="12">
    <source>
        <dbReference type="PROSITE" id="PS50808"/>
    </source>
</evidence>
<dbReference type="SMART" id="SM00614">
    <property type="entry name" value="ZnF_BED"/>
    <property type="match status" value="1"/>
</dbReference>
<dbReference type="GO" id="GO:0046983">
    <property type="term" value="F:protein dimerization activity"/>
    <property type="evidence" value="ECO:0007669"/>
    <property type="project" value="InterPro"/>
</dbReference>
<dbReference type="InterPro" id="IPR036236">
    <property type="entry name" value="Znf_C2H2_sf"/>
</dbReference>
<evidence type="ECO:0000313" key="14">
    <source>
        <dbReference type="Proteomes" id="UP001154282"/>
    </source>
</evidence>
<keyword evidence="9" id="KW-0539">Nucleus</keyword>
<evidence type="ECO:0000256" key="2">
    <source>
        <dbReference type="ARBA" id="ARBA00011738"/>
    </source>
</evidence>
<dbReference type="Proteomes" id="UP001154282">
    <property type="component" value="Unassembled WGS sequence"/>
</dbReference>
<evidence type="ECO:0000256" key="1">
    <source>
        <dbReference type="ARBA" id="ARBA00004123"/>
    </source>
</evidence>
<name>A0AAV0J5P4_9ROSI</name>
<keyword evidence="8" id="KW-0804">Transcription</keyword>
<evidence type="ECO:0000256" key="11">
    <source>
        <dbReference type="SAM" id="MobiDB-lite"/>
    </source>
</evidence>
<reference evidence="13" key="1">
    <citation type="submission" date="2022-08" db="EMBL/GenBank/DDBJ databases">
        <authorList>
            <person name="Gutierrez-Valencia J."/>
        </authorList>
    </citation>
    <scope>NUCLEOTIDE SEQUENCE</scope>
</reference>
<dbReference type="PANTHER" id="PTHR46481">
    <property type="entry name" value="ZINC FINGER BED DOMAIN-CONTAINING PROTEIN 4"/>
    <property type="match status" value="1"/>
</dbReference>
<dbReference type="InterPro" id="IPR052035">
    <property type="entry name" value="ZnF_BED_domain_contain"/>
</dbReference>
<dbReference type="EMBL" id="CAMGYJ010000004">
    <property type="protein sequence ID" value="CAI0403871.1"/>
    <property type="molecule type" value="Genomic_DNA"/>
</dbReference>
<sequence>MNVDQHVPENGVQFQPEQPAPVPNNPSNGNEEELVAQRKLTSNVWPHFHRVRINGVMKARCKYCRKPLGGETSNGTSHLRNHIKTCIQKRIHDGSQKILGPNYQPGGNPQLSASQYNYEVSRNELCSMILVHEYPLSLVDHVGFKRFCCSLQPQFAVPSRNTVKKDILGLYGVERSKYHTMIDGNLGRISVTTDLWTATNQKMGYMAVTGHFIDNSWKLRNIMLRFMYVPAPHTSQRLADRLFDSLLDWNIDGKLSSITLDNCTTNDSMIFHMRNKLVSSDLLLDGKLIHMRCSAHILNLIVRDGLDAIKDAIHLIRESVVYWNSTPKRVQTFFEVVKQLKLTFEKKLVLDCPTRWNSTYHMLSVSLQYKDVFFRLSLRESQYTSVPSSSHWEFAFVVIDKLEIFSEITQLFSGSKYPTANLFFPKICDLRLKLNEWGLDPNPVIFGMASQMSEKFDKYWDDIHLVLAVSVVLDSRYKLHVIEYYAGKFGSMETDLVSENIKKIICGLILDYQAKAEKKSGSETGTSSASSGSVSTTELDFELFVSQRKKSKSSLITTELDMYLAEDIIPRTAEFDLLLWWKLNGLKYPTLQAIARDFLAIPITYVASESAFSSGGRLLDPHRSRLHYSTVESMMCTRSWIMEDMQRGNMQLNL</sequence>
<comment type="subunit">
    <text evidence="2">Homodimer.</text>
</comment>
<keyword evidence="4 10" id="KW-0863">Zinc-finger</keyword>
<keyword evidence="6" id="KW-0805">Transcription regulation</keyword>
<evidence type="ECO:0000256" key="7">
    <source>
        <dbReference type="ARBA" id="ARBA00023125"/>
    </source>
</evidence>
<feature type="domain" description="BED-type" evidence="12">
    <location>
        <begin position="39"/>
        <end position="92"/>
    </location>
</feature>
<dbReference type="AlphaFoldDB" id="A0AAV0J5P4"/>
<dbReference type="InterPro" id="IPR008906">
    <property type="entry name" value="HATC_C_dom"/>
</dbReference>
<protein>
    <recommendedName>
        <fullName evidence="12">BED-type domain-containing protein</fullName>
    </recommendedName>
</protein>
<evidence type="ECO:0000256" key="3">
    <source>
        <dbReference type="ARBA" id="ARBA00022723"/>
    </source>
</evidence>
<dbReference type="Pfam" id="PF14372">
    <property type="entry name" value="hAT-like_RNase-H"/>
    <property type="match status" value="1"/>
</dbReference>
<evidence type="ECO:0000256" key="10">
    <source>
        <dbReference type="PROSITE-ProRule" id="PRU00027"/>
    </source>
</evidence>
<dbReference type="Pfam" id="PF05699">
    <property type="entry name" value="Dimer_Tnp_hAT"/>
    <property type="match status" value="1"/>
</dbReference>
<keyword evidence="3" id="KW-0479">Metal-binding</keyword>
<comment type="caution">
    <text evidence="13">The sequence shown here is derived from an EMBL/GenBank/DDBJ whole genome shotgun (WGS) entry which is preliminary data.</text>
</comment>
<dbReference type="SUPFAM" id="SSF57667">
    <property type="entry name" value="beta-beta-alpha zinc fingers"/>
    <property type="match status" value="1"/>
</dbReference>
<organism evidence="13 14">
    <name type="scientific">Linum tenue</name>
    <dbReference type="NCBI Taxonomy" id="586396"/>
    <lineage>
        <taxon>Eukaryota</taxon>
        <taxon>Viridiplantae</taxon>
        <taxon>Streptophyta</taxon>
        <taxon>Embryophyta</taxon>
        <taxon>Tracheophyta</taxon>
        <taxon>Spermatophyta</taxon>
        <taxon>Magnoliopsida</taxon>
        <taxon>eudicotyledons</taxon>
        <taxon>Gunneridae</taxon>
        <taxon>Pentapetalae</taxon>
        <taxon>rosids</taxon>
        <taxon>fabids</taxon>
        <taxon>Malpighiales</taxon>
        <taxon>Linaceae</taxon>
        <taxon>Linum</taxon>
    </lineage>
</organism>
<gene>
    <name evidence="13" type="ORF">LITE_LOCUS12238</name>
</gene>
<dbReference type="PANTHER" id="PTHR46481:SF11">
    <property type="entry name" value="ZINC FINGER BED DOMAIN-CONTAINING PROTEIN RICESLEEPER 2-LIKE"/>
    <property type="match status" value="1"/>
</dbReference>
<dbReference type="GO" id="GO:0003677">
    <property type="term" value="F:DNA binding"/>
    <property type="evidence" value="ECO:0007669"/>
    <property type="project" value="UniProtKB-KW"/>
</dbReference>
<dbReference type="SUPFAM" id="SSF53098">
    <property type="entry name" value="Ribonuclease H-like"/>
    <property type="match status" value="1"/>
</dbReference>